<dbReference type="EMBL" id="CP116346">
    <property type="protein sequence ID" value="WIT09978.1"/>
    <property type="molecule type" value="Genomic_DNA"/>
</dbReference>
<keyword evidence="4" id="KW-0378">Hydrolase</keyword>
<keyword evidence="2" id="KW-0472">Membrane</keyword>
<dbReference type="RefSeq" id="WP_285231048.1">
    <property type="nucleotide sequence ID" value="NZ_CP116346.1"/>
</dbReference>
<evidence type="ECO:0000256" key="1">
    <source>
        <dbReference type="SAM" id="MobiDB-lite"/>
    </source>
</evidence>
<sequence>MMSEASPLRQGLRYALLGLAALAAIALSESILQSTSSLYLAFAPRVYLDEAWALAALLAGLALLGAVLDQPRRPRWLAGAARGLLLALLFVALFQIFRRSLAAGLALSGMLKLALLTACVLGAALAVWRLQLEAQWRLASAAAVAMLSMFALQPGMPGYLLSLMKSVEARPAPATLQPTLRRTLVLVLDEWDLEISQRAGLFDRSPLREMQAQGFVATRAMPAGPNTLVSIPGMLQGRRFGALDSGGAGYLENRSGARFDRAHAGLFNDLDEAGIGYGVVGFYHDYCAIARGARRCHAEPVQFFPGWWAALTRSVKRGQEFDYPYSDFLRQWSATLAALRAQARQTLADPDNQVVWLHLNVPHPPIALAGGRAQSLALDYQANLDLLQTVVSELRDALQAAQGDVAMVLTSDHWLREKELWAGIYERQRGPGSGSAGKSEKDQHVPFMVWFSQAAGKGLQFEGPVSTTSLRELVPALAQRRLNSPAEIAAFMQARAARLGPSETQPFDDLHGAAVHAGDGHHH</sequence>
<feature type="transmembrane region" description="Helical" evidence="2">
    <location>
        <begin position="76"/>
        <end position="97"/>
    </location>
</feature>
<keyword evidence="2" id="KW-1133">Transmembrane helix</keyword>
<dbReference type="Pfam" id="PF00884">
    <property type="entry name" value="Sulfatase"/>
    <property type="match status" value="1"/>
</dbReference>
<protein>
    <submittedName>
        <fullName evidence="4">Sulfatase-like hydrolase/transferase</fullName>
    </submittedName>
</protein>
<feature type="transmembrane region" description="Helical" evidence="2">
    <location>
        <begin position="140"/>
        <end position="161"/>
    </location>
</feature>
<dbReference type="KEGG" id="pais:PFX98_13640"/>
<evidence type="ECO:0000313" key="4">
    <source>
        <dbReference type="EMBL" id="WIT09978.1"/>
    </source>
</evidence>
<dbReference type="AlphaFoldDB" id="A0AA95ND99"/>
<dbReference type="InterPro" id="IPR000917">
    <property type="entry name" value="Sulfatase_N"/>
</dbReference>
<feature type="transmembrane region" description="Helical" evidence="2">
    <location>
        <begin position="103"/>
        <end position="128"/>
    </location>
</feature>
<dbReference type="GO" id="GO:0016787">
    <property type="term" value="F:hydrolase activity"/>
    <property type="evidence" value="ECO:0007669"/>
    <property type="project" value="UniProtKB-KW"/>
</dbReference>
<accession>A0AA95ND99</accession>
<evidence type="ECO:0000256" key="2">
    <source>
        <dbReference type="SAM" id="Phobius"/>
    </source>
</evidence>
<dbReference type="SUPFAM" id="SSF53649">
    <property type="entry name" value="Alkaline phosphatase-like"/>
    <property type="match status" value="1"/>
</dbReference>
<evidence type="ECO:0000259" key="3">
    <source>
        <dbReference type="Pfam" id="PF00884"/>
    </source>
</evidence>
<feature type="transmembrane region" description="Helical" evidence="2">
    <location>
        <begin position="52"/>
        <end position="69"/>
    </location>
</feature>
<keyword evidence="2" id="KW-0812">Transmembrane</keyword>
<dbReference type="Gene3D" id="3.40.720.10">
    <property type="entry name" value="Alkaline Phosphatase, subunit A"/>
    <property type="match status" value="1"/>
</dbReference>
<organism evidence="4 5">
    <name type="scientific">Paucibacter sediminis</name>
    <dbReference type="NCBI Taxonomy" id="3019553"/>
    <lineage>
        <taxon>Bacteria</taxon>
        <taxon>Pseudomonadati</taxon>
        <taxon>Pseudomonadota</taxon>
        <taxon>Betaproteobacteria</taxon>
        <taxon>Burkholderiales</taxon>
        <taxon>Sphaerotilaceae</taxon>
        <taxon>Roseateles</taxon>
    </lineage>
</organism>
<evidence type="ECO:0000313" key="5">
    <source>
        <dbReference type="Proteomes" id="UP001177769"/>
    </source>
</evidence>
<proteinExistence type="predicted"/>
<dbReference type="InterPro" id="IPR017850">
    <property type="entry name" value="Alkaline_phosphatase_core_sf"/>
</dbReference>
<feature type="domain" description="Sulfatase N-terminal" evidence="3">
    <location>
        <begin position="207"/>
        <end position="457"/>
    </location>
</feature>
<feature type="region of interest" description="Disordered" evidence="1">
    <location>
        <begin position="502"/>
        <end position="523"/>
    </location>
</feature>
<name>A0AA95ND99_9BURK</name>
<gene>
    <name evidence="4" type="ORF">PFX98_13640</name>
</gene>
<dbReference type="Proteomes" id="UP001177769">
    <property type="component" value="Chromosome"/>
</dbReference>
<keyword evidence="5" id="KW-1185">Reference proteome</keyword>
<reference evidence="4" key="1">
    <citation type="submission" date="2023-01" db="EMBL/GenBank/DDBJ databases">
        <title>Whole genome sequence of Paucibacter sp. S2-9 isolated from pond sediment.</title>
        <authorList>
            <person name="Jung J.Y."/>
        </authorList>
    </citation>
    <scope>NUCLEOTIDE SEQUENCE</scope>
    <source>
        <strain evidence="4">S2-9</strain>
    </source>
</reference>